<organism evidence="2 3">
    <name type="scientific">Moorena bouillonii PNG</name>
    <dbReference type="NCBI Taxonomy" id="568701"/>
    <lineage>
        <taxon>Bacteria</taxon>
        <taxon>Bacillati</taxon>
        <taxon>Cyanobacteriota</taxon>
        <taxon>Cyanophyceae</taxon>
        <taxon>Coleofasciculales</taxon>
        <taxon>Coleofasciculaceae</taxon>
        <taxon>Moorena</taxon>
    </lineage>
</organism>
<gene>
    <name evidence="2" type="ORF">BJP37_16280</name>
</gene>
<evidence type="ECO:0000259" key="1">
    <source>
        <dbReference type="Pfam" id="PF19631"/>
    </source>
</evidence>
<dbReference type="AlphaFoldDB" id="A0A1U7N320"/>
<name>A0A1U7N320_9CYAN</name>
<dbReference type="InterPro" id="IPR045608">
    <property type="entry name" value="Trypco2"/>
</dbReference>
<feature type="domain" description="Trypsin-co-occurring" evidence="1">
    <location>
        <begin position="9"/>
        <end position="94"/>
    </location>
</feature>
<comment type="caution">
    <text evidence="2">The sequence shown here is derived from an EMBL/GenBank/DDBJ whole genome shotgun (WGS) entry which is preliminary data.</text>
</comment>
<dbReference type="Pfam" id="PF19631">
    <property type="entry name" value="Trypco2"/>
    <property type="match status" value="1"/>
</dbReference>
<proteinExistence type="predicted"/>
<sequence length="139" mass="15026">MSNNDTSPIGLCEFIQQVKHDLLSVPPGQEKDAPLLCVESVELELQVSVKRTAKAGAKGNIKINVLGTGGEVGGELGGDLGRDEIHKVKVKLSPLFDKERLMEFYQTLNGDKVPTMVKNSLKALLKGNEEGNLNEQLGD</sequence>
<dbReference type="Proteomes" id="UP000186657">
    <property type="component" value="Unassembled WGS sequence"/>
</dbReference>
<dbReference type="EMBL" id="MKZS01000001">
    <property type="protein sequence ID" value="OLT60347.1"/>
    <property type="molecule type" value="Genomic_DNA"/>
</dbReference>
<keyword evidence="3" id="KW-1185">Reference proteome</keyword>
<evidence type="ECO:0000313" key="2">
    <source>
        <dbReference type="EMBL" id="OLT60347.1"/>
    </source>
</evidence>
<reference evidence="2 3" key="1">
    <citation type="submission" date="2016-10" db="EMBL/GenBank/DDBJ databases">
        <title>Comparative genomics uncovers the prolific and rare metabolic potential of the cyanobacterial genus Moorea.</title>
        <authorList>
            <person name="Leao T."/>
            <person name="Castelao G."/>
            <person name="Korobeynikov A."/>
            <person name="Monroe E.A."/>
            <person name="Podell S."/>
            <person name="Glukhov E."/>
            <person name="Allen E."/>
            <person name="Gerwick W.H."/>
            <person name="Gerwick L."/>
        </authorList>
    </citation>
    <scope>NUCLEOTIDE SEQUENCE [LARGE SCALE GENOMIC DNA]</scope>
    <source>
        <strain evidence="2 3">PNG5-198</strain>
    </source>
</reference>
<evidence type="ECO:0000313" key="3">
    <source>
        <dbReference type="Proteomes" id="UP000186657"/>
    </source>
</evidence>
<protein>
    <recommendedName>
        <fullName evidence="1">Trypsin-co-occurring domain-containing protein</fullName>
    </recommendedName>
</protein>
<dbReference type="RefSeq" id="WP_075900498.1">
    <property type="nucleotide sequence ID" value="NZ_MKZS01000001.1"/>
</dbReference>
<accession>A0A1U7N320</accession>